<dbReference type="AlphaFoldDB" id="A0AAI9X3B4"/>
<comment type="caution">
    <text evidence="1">The sequence shown here is derived from an EMBL/GenBank/DDBJ whole genome shotgun (WGS) entry which is preliminary data.</text>
</comment>
<reference evidence="1" key="2">
    <citation type="journal article" date="2016" name="Fungal Biol.">
        <title>Ochratoxin A production by Penicillium thymicola.</title>
        <authorList>
            <person name="Nguyen H.D.T."/>
            <person name="McMullin D.R."/>
            <person name="Ponomareva E."/>
            <person name="Riley R."/>
            <person name="Pomraning K.R."/>
            <person name="Baker S.E."/>
            <person name="Seifert K.A."/>
        </authorList>
    </citation>
    <scope>NUCLEOTIDE SEQUENCE</scope>
    <source>
        <strain evidence="1">DAOM 180753</strain>
    </source>
</reference>
<keyword evidence="2" id="KW-1185">Reference proteome</keyword>
<reference evidence="1" key="1">
    <citation type="submission" date="2015-06" db="EMBL/GenBank/DDBJ databases">
        <authorList>
            <person name="Nguyen H."/>
        </authorList>
    </citation>
    <scope>NUCLEOTIDE SEQUENCE</scope>
    <source>
        <strain evidence="1">DAOM 180753</strain>
    </source>
</reference>
<evidence type="ECO:0000313" key="2">
    <source>
        <dbReference type="Proteomes" id="UP001227192"/>
    </source>
</evidence>
<dbReference type="Proteomes" id="UP001227192">
    <property type="component" value="Unassembled WGS sequence"/>
</dbReference>
<name>A0AAI9X3B4_PENTH</name>
<gene>
    <name evidence="1" type="ORF">VN97_g11101</name>
</gene>
<feature type="non-terminal residue" evidence="1">
    <location>
        <position position="68"/>
    </location>
</feature>
<sequence length="68" mass="7844">MHITGAICHRHITLSLVITYNSLSYKDSSTPKLAAKRSANFLRIQFRSNLDSIQIQFRFNSDSIQIQF</sequence>
<accession>A0AAI9X3B4</accession>
<organism evidence="1 2">
    <name type="scientific">Penicillium thymicola</name>
    <dbReference type="NCBI Taxonomy" id="293382"/>
    <lineage>
        <taxon>Eukaryota</taxon>
        <taxon>Fungi</taxon>
        <taxon>Dikarya</taxon>
        <taxon>Ascomycota</taxon>
        <taxon>Pezizomycotina</taxon>
        <taxon>Eurotiomycetes</taxon>
        <taxon>Eurotiomycetidae</taxon>
        <taxon>Eurotiales</taxon>
        <taxon>Aspergillaceae</taxon>
        <taxon>Penicillium</taxon>
    </lineage>
</organism>
<evidence type="ECO:0000313" key="1">
    <source>
        <dbReference type="EMBL" id="KAJ9482340.1"/>
    </source>
</evidence>
<protein>
    <submittedName>
        <fullName evidence="1">Uncharacterized protein</fullName>
    </submittedName>
</protein>
<proteinExistence type="predicted"/>
<dbReference type="EMBL" id="LACB01000574">
    <property type="protein sequence ID" value="KAJ9482340.1"/>
    <property type="molecule type" value="Genomic_DNA"/>
</dbReference>